<dbReference type="InterPro" id="IPR032710">
    <property type="entry name" value="NTF2-like_dom_sf"/>
</dbReference>
<proteinExistence type="predicted"/>
<comment type="caution">
    <text evidence="1">The sequence shown here is derived from an EMBL/GenBank/DDBJ whole genome shotgun (WGS) entry which is preliminary data.</text>
</comment>
<dbReference type="RefSeq" id="WP_142047519.1">
    <property type="nucleotide sequence ID" value="NZ_VFPA01000001.1"/>
</dbReference>
<dbReference type="OrthoDB" id="4550735at2"/>
<protein>
    <recommendedName>
        <fullName evidence="3">SnoaL-like protein</fullName>
    </recommendedName>
</protein>
<reference evidence="1 2" key="1">
    <citation type="submission" date="2019-06" db="EMBL/GenBank/DDBJ databases">
        <title>Sequencing the genomes of 1000 actinobacteria strains.</title>
        <authorList>
            <person name="Klenk H.-P."/>
        </authorList>
    </citation>
    <scope>NUCLEOTIDE SEQUENCE [LARGE SCALE GENOMIC DNA]</scope>
    <source>
        <strain evidence="1 2">DSM 45301</strain>
    </source>
</reference>
<dbReference type="SUPFAM" id="SSF54427">
    <property type="entry name" value="NTF2-like"/>
    <property type="match status" value="1"/>
</dbReference>
<sequence length="128" mass="14093">MTAPSVLDVWRSGRTDRLAGLVADDVVFSSPAADYRGRDAACHVLGLVARVLEQVERTAEWGSGDETVAAFTARVADGQLHGMLRERRDHAGALLHVTLFLRPYRTLRVAIGRMRELLEDEPLPTGRS</sequence>
<dbReference type="Gene3D" id="3.10.450.50">
    <property type="match status" value="1"/>
</dbReference>
<organism evidence="1 2">
    <name type="scientific">Pseudonocardia kunmingensis</name>
    <dbReference type="NCBI Taxonomy" id="630975"/>
    <lineage>
        <taxon>Bacteria</taxon>
        <taxon>Bacillati</taxon>
        <taxon>Actinomycetota</taxon>
        <taxon>Actinomycetes</taxon>
        <taxon>Pseudonocardiales</taxon>
        <taxon>Pseudonocardiaceae</taxon>
        <taxon>Pseudonocardia</taxon>
    </lineage>
</organism>
<evidence type="ECO:0000313" key="1">
    <source>
        <dbReference type="EMBL" id="TQM13644.1"/>
    </source>
</evidence>
<dbReference type="AlphaFoldDB" id="A0A543DWE9"/>
<dbReference type="Proteomes" id="UP000315677">
    <property type="component" value="Unassembled WGS sequence"/>
</dbReference>
<accession>A0A543DWE9</accession>
<evidence type="ECO:0000313" key="2">
    <source>
        <dbReference type="Proteomes" id="UP000315677"/>
    </source>
</evidence>
<name>A0A543DWE9_9PSEU</name>
<gene>
    <name evidence="1" type="ORF">FB558_0397</name>
</gene>
<evidence type="ECO:0008006" key="3">
    <source>
        <dbReference type="Google" id="ProtNLM"/>
    </source>
</evidence>
<dbReference type="EMBL" id="VFPA01000001">
    <property type="protein sequence ID" value="TQM13644.1"/>
    <property type="molecule type" value="Genomic_DNA"/>
</dbReference>
<keyword evidence="2" id="KW-1185">Reference proteome</keyword>